<protein>
    <submittedName>
        <fullName evidence="2">Uncharacterized protein</fullName>
    </submittedName>
</protein>
<organism evidence="2 3">
    <name type="scientific">Amphimedon queenslandica</name>
    <name type="common">Sponge</name>
    <dbReference type="NCBI Taxonomy" id="400682"/>
    <lineage>
        <taxon>Eukaryota</taxon>
        <taxon>Metazoa</taxon>
        <taxon>Porifera</taxon>
        <taxon>Demospongiae</taxon>
        <taxon>Heteroscleromorpha</taxon>
        <taxon>Haplosclerida</taxon>
        <taxon>Niphatidae</taxon>
        <taxon>Amphimedon</taxon>
    </lineage>
</organism>
<feature type="region of interest" description="Disordered" evidence="1">
    <location>
        <begin position="1"/>
        <end position="26"/>
    </location>
</feature>
<dbReference type="Proteomes" id="UP000007879">
    <property type="component" value="Unassembled WGS sequence"/>
</dbReference>
<dbReference type="RefSeq" id="XP_019862867.1">
    <property type="nucleotide sequence ID" value="XM_020007308.1"/>
</dbReference>
<dbReference type="KEGG" id="aqu:109591602"/>
<dbReference type="GeneID" id="109591602"/>
<evidence type="ECO:0000256" key="1">
    <source>
        <dbReference type="SAM" id="MobiDB-lite"/>
    </source>
</evidence>
<proteinExistence type="predicted"/>
<reference evidence="3" key="1">
    <citation type="journal article" date="2010" name="Nature">
        <title>The Amphimedon queenslandica genome and the evolution of animal complexity.</title>
        <authorList>
            <person name="Srivastava M."/>
            <person name="Simakov O."/>
            <person name="Chapman J."/>
            <person name="Fahey B."/>
            <person name="Gauthier M.E."/>
            <person name="Mitros T."/>
            <person name="Richards G.S."/>
            <person name="Conaco C."/>
            <person name="Dacre M."/>
            <person name="Hellsten U."/>
            <person name="Larroux C."/>
            <person name="Putnam N.H."/>
            <person name="Stanke M."/>
            <person name="Adamska M."/>
            <person name="Darling A."/>
            <person name="Degnan S.M."/>
            <person name="Oakley T.H."/>
            <person name="Plachetzki D.C."/>
            <person name="Zhai Y."/>
            <person name="Adamski M."/>
            <person name="Calcino A."/>
            <person name="Cummins S.F."/>
            <person name="Goodstein D.M."/>
            <person name="Harris C."/>
            <person name="Jackson D.J."/>
            <person name="Leys S.P."/>
            <person name="Shu S."/>
            <person name="Woodcroft B.J."/>
            <person name="Vervoort M."/>
            <person name="Kosik K.S."/>
            <person name="Manning G."/>
            <person name="Degnan B.M."/>
            <person name="Rokhsar D.S."/>
        </authorList>
    </citation>
    <scope>NUCLEOTIDE SEQUENCE [LARGE SCALE GENOMIC DNA]</scope>
</reference>
<evidence type="ECO:0000313" key="3">
    <source>
        <dbReference type="Proteomes" id="UP000007879"/>
    </source>
</evidence>
<keyword evidence="3" id="KW-1185">Reference proteome</keyword>
<reference evidence="2" key="2">
    <citation type="submission" date="2024-06" db="UniProtKB">
        <authorList>
            <consortium name="EnsemblMetazoa"/>
        </authorList>
    </citation>
    <scope>IDENTIFICATION</scope>
</reference>
<accession>A0AAN0K126</accession>
<name>A0AAN0K126_AMPQE</name>
<dbReference type="AlphaFoldDB" id="A0AAN0K126"/>
<sequence length="155" mass="17918">KIVTPERNEVAMSPASTDRATGMSKYGSSEKSFELSSKLYNLQDEFDEAIRITKKSFKSTNVPEILDYLITHTMSLLGPIKKQQTIAKAVREEFQDIQTLSELFTVLQDKYMSWFNYKLTIKLVEVFLPKNHSLKRTWSAYEEKLKDYFINSGGL</sequence>
<evidence type="ECO:0000313" key="2">
    <source>
        <dbReference type="EnsemblMetazoa" id="XP_019862867.1"/>
    </source>
</evidence>
<dbReference type="EnsemblMetazoa" id="XM_020007308.1">
    <property type="protein sequence ID" value="XP_019862867.1"/>
    <property type="gene ID" value="LOC109591602"/>
</dbReference>